<evidence type="ECO:0000313" key="6">
    <source>
        <dbReference type="Proteomes" id="UP001261871"/>
    </source>
</evidence>
<sequence length="357" mass="41602">MKIKFLIFITLFVVSNSFGQGELPSHSVWTKEKAVTWYSKYPWLRGCNFQPSTAVNQVEMWSGETFDAATIDKELGWAQELGFNLMRVYLSSEVWKKDPEGFKKRMDEYLTISSKHDILTLFVFFDDCWGKETVSGTQPMPKPGIHNSGWVQDPAVSLRTNTSKLYPVLEKYVKDVLITFKDDKRILLWDLYNEPGNEKHGLESLPLLQNVFKWAREVNPSQPLSAGIWNLDDSYNQLNVFQLSNSDVITYHNYENKDRHKMQIDMLKLYGRPLLCTEYMARRNKSTFNEIMPLLKENKVGAINWGFVSGKTNTIFAWDEPKPNEKEPILWFHDILRQDKSPFDPNEIVFIKKMTGK</sequence>
<dbReference type="InterPro" id="IPR017853">
    <property type="entry name" value="GH"/>
</dbReference>
<evidence type="ECO:0000313" key="5">
    <source>
        <dbReference type="EMBL" id="MDR6843370.1"/>
    </source>
</evidence>
<dbReference type="RefSeq" id="WP_310002714.1">
    <property type="nucleotide sequence ID" value="NZ_JAVDTX010000001.1"/>
</dbReference>
<dbReference type="Proteomes" id="UP001261871">
    <property type="component" value="Unassembled WGS sequence"/>
</dbReference>
<name>A0ABU1RX83_9FLAO</name>
<protein>
    <recommendedName>
        <fullName evidence="4">Glycoside hydrolase family 5 domain-containing protein</fullName>
    </recommendedName>
</protein>
<keyword evidence="6" id="KW-1185">Reference proteome</keyword>
<feature type="domain" description="Glycoside hydrolase family 5" evidence="4">
    <location>
        <begin position="61"/>
        <end position="305"/>
    </location>
</feature>
<comment type="caution">
    <text evidence="5">The sequence shown here is derived from an EMBL/GenBank/DDBJ whole genome shotgun (WGS) entry which is preliminary data.</text>
</comment>
<comment type="similarity">
    <text evidence="3">Belongs to the glycosyl hydrolase 5 (cellulase A) family.</text>
</comment>
<dbReference type="EMBL" id="JAVDTX010000001">
    <property type="protein sequence ID" value="MDR6843370.1"/>
    <property type="molecule type" value="Genomic_DNA"/>
</dbReference>
<dbReference type="Pfam" id="PF00150">
    <property type="entry name" value="Cellulase"/>
    <property type="match status" value="1"/>
</dbReference>
<evidence type="ECO:0000256" key="2">
    <source>
        <dbReference type="ARBA" id="ARBA00023295"/>
    </source>
</evidence>
<accession>A0ABU1RX83</accession>
<dbReference type="SUPFAM" id="SSF51445">
    <property type="entry name" value="(Trans)glycosidases"/>
    <property type="match status" value="1"/>
</dbReference>
<evidence type="ECO:0000256" key="3">
    <source>
        <dbReference type="RuleBase" id="RU361153"/>
    </source>
</evidence>
<evidence type="ECO:0000259" key="4">
    <source>
        <dbReference type="Pfam" id="PF00150"/>
    </source>
</evidence>
<reference evidence="5 6" key="1">
    <citation type="submission" date="2023-07" db="EMBL/GenBank/DDBJ databases">
        <title>Sorghum-associated microbial communities from plants grown in Nebraska, USA.</title>
        <authorList>
            <person name="Schachtman D."/>
        </authorList>
    </citation>
    <scope>NUCLEOTIDE SEQUENCE [LARGE SCALE GENOMIC DNA]</scope>
    <source>
        <strain evidence="5 6">BE124</strain>
    </source>
</reference>
<dbReference type="InterPro" id="IPR001547">
    <property type="entry name" value="Glyco_hydro_5"/>
</dbReference>
<proteinExistence type="inferred from homology"/>
<evidence type="ECO:0000256" key="1">
    <source>
        <dbReference type="ARBA" id="ARBA00022801"/>
    </source>
</evidence>
<dbReference type="Gene3D" id="3.20.20.80">
    <property type="entry name" value="Glycosidases"/>
    <property type="match status" value="1"/>
</dbReference>
<gene>
    <name evidence="5" type="ORF">J2W95_000050</name>
</gene>
<keyword evidence="1 3" id="KW-0378">Hydrolase</keyword>
<keyword evidence="2 3" id="KW-0326">Glycosidase</keyword>
<organism evidence="5 6">
    <name type="scientific">Flavobacterium granuli</name>
    <dbReference type="NCBI Taxonomy" id="280093"/>
    <lineage>
        <taxon>Bacteria</taxon>
        <taxon>Pseudomonadati</taxon>
        <taxon>Bacteroidota</taxon>
        <taxon>Flavobacteriia</taxon>
        <taxon>Flavobacteriales</taxon>
        <taxon>Flavobacteriaceae</taxon>
        <taxon>Flavobacterium</taxon>
    </lineage>
</organism>